<dbReference type="EMBL" id="JAUSUG010000009">
    <property type="protein sequence ID" value="MDQ0255180.1"/>
    <property type="molecule type" value="Genomic_DNA"/>
</dbReference>
<gene>
    <name evidence="8" type="ORF">J2S74_002562</name>
</gene>
<sequence length="220" mass="24801">MVNKEIWKPTIFIVVLLLLIWVNSTFIQITPEDIQGAMFSFGLLAPFIFILMYTLRPFILFPASIFAIAAGLSFGPMLGMVVTYIGSISGAILSFLAVRKLRISIVQKHWKGKGKHLQMRMEDNGFYYVLGLRIIPVINFDVVSYLSGLSKISFREYLGATMVGIIPGTIAFNFLGASLLRADWQMLLITALVFILAFIIPLFIRKVLEKKNIPIDFSRD</sequence>
<evidence type="ECO:0000313" key="8">
    <source>
        <dbReference type="EMBL" id="MDQ0255180.1"/>
    </source>
</evidence>
<evidence type="ECO:0000259" key="7">
    <source>
        <dbReference type="Pfam" id="PF09335"/>
    </source>
</evidence>
<evidence type="ECO:0000256" key="1">
    <source>
        <dbReference type="ARBA" id="ARBA00004651"/>
    </source>
</evidence>
<dbReference type="InterPro" id="IPR015414">
    <property type="entry name" value="TMEM64"/>
</dbReference>
<name>A0ABT9ZVB0_9BACI</name>
<comment type="caution">
    <text evidence="8">The sequence shown here is derived from an EMBL/GenBank/DDBJ whole genome shotgun (WGS) entry which is preliminary data.</text>
</comment>
<feature type="transmembrane region" description="Helical" evidence="6">
    <location>
        <begin position="125"/>
        <end position="146"/>
    </location>
</feature>
<feature type="transmembrane region" description="Helical" evidence="6">
    <location>
        <begin position="81"/>
        <end position="98"/>
    </location>
</feature>
<organism evidence="8 9">
    <name type="scientific">Evansella vedderi</name>
    <dbReference type="NCBI Taxonomy" id="38282"/>
    <lineage>
        <taxon>Bacteria</taxon>
        <taxon>Bacillati</taxon>
        <taxon>Bacillota</taxon>
        <taxon>Bacilli</taxon>
        <taxon>Bacillales</taxon>
        <taxon>Bacillaceae</taxon>
        <taxon>Evansella</taxon>
    </lineage>
</organism>
<evidence type="ECO:0000256" key="3">
    <source>
        <dbReference type="ARBA" id="ARBA00022692"/>
    </source>
</evidence>
<evidence type="ECO:0000256" key="4">
    <source>
        <dbReference type="ARBA" id="ARBA00022989"/>
    </source>
</evidence>
<evidence type="ECO:0000313" key="9">
    <source>
        <dbReference type="Proteomes" id="UP001230005"/>
    </source>
</evidence>
<dbReference type="Pfam" id="PF09335">
    <property type="entry name" value="VTT_dom"/>
    <property type="match status" value="1"/>
</dbReference>
<evidence type="ECO:0000256" key="5">
    <source>
        <dbReference type="ARBA" id="ARBA00023136"/>
    </source>
</evidence>
<keyword evidence="5 6" id="KW-0472">Membrane</keyword>
<feature type="transmembrane region" description="Helical" evidence="6">
    <location>
        <begin position="158"/>
        <end position="180"/>
    </location>
</feature>
<reference evidence="8 9" key="1">
    <citation type="submission" date="2023-07" db="EMBL/GenBank/DDBJ databases">
        <title>Genomic Encyclopedia of Type Strains, Phase IV (KMG-IV): sequencing the most valuable type-strain genomes for metagenomic binning, comparative biology and taxonomic classification.</title>
        <authorList>
            <person name="Goeker M."/>
        </authorList>
    </citation>
    <scope>NUCLEOTIDE SEQUENCE [LARGE SCALE GENOMIC DNA]</scope>
    <source>
        <strain evidence="8 9">DSM 9768</strain>
    </source>
</reference>
<feature type="domain" description="VTT" evidence="7">
    <location>
        <begin position="61"/>
        <end position="177"/>
    </location>
</feature>
<protein>
    <recommendedName>
        <fullName evidence="6">TVP38/TMEM64 family membrane protein</fullName>
    </recommendedName>
</protein>
<keyword evidence="4 6" id="KW-1133">Transmembrane helix</keyword>
<keyword evidence="3 6" id="KW-0812">Transmembrane</keyword>
<feature type="transmembrane region" description="Helical" evidence="6">
    <location>
        <begin position="187"/>
        <end position="204"/>
    </location>
</feature>
<dbReference type="PANTHER" id="PTHR12677">
    <property type="entry name" value="GOLGI APPARATUS MEMBRANE PROTEIN TVP38-RELATED"/>
    <property type="match status" value="1"/>
</dbReference>
<feature type="transmembrane region" description="Helical" evidence="6">
    <location>
        <begin position="34"/>
        <end position="51"/>
    </location>
</feature>
<evidence type="ECO:0000256" key="2">
    <source>
        <dbReference type="ARBA" id="ARBA00022475"/>
    </source>
</evidence>
<keyword evidence="9" id="KW-1185">Reference proteome</keyword>
<dbReference type="Proteomes" id="UP001230005">
    <property type="component" value="Unassembled WGS sequence"/>
</dbReference>
<accession>A0ABT9ZVB0</accession>
<evidence type="ECO:0000256" key="6">
    <source>
        <dbReference type="RuleBase" id="RU366058"/>
    </source>
</evidence>
<dbReference type="RefSeq" id="WP_307326124.1">
    <property type="nucleotide sequence ID" value="NZ_JAUSUG010000009.1"/>
</dbReference>
<dbReference type="PANTHER" id="PTHR12677:SF59">
    <property type="entry name" value="GOLGI APPARATUS MEMBRANE PROTEIN TVP38-RELATED"/>
    <property type="match status" value="1"/>
</dbReference>
<dbReference type="InterPro" id="IPR032816">
    <property type="entry name" value="VTT_dom"/>
</dbReference>
<comment type="subcellular location">
    <subcellularLocation>
        <location evidence="1 6">Cell membrane</location>
        <topology evidence="1 6">Multi-pass membrane protein</topology>
    </subcellularLocation>
</comment>
<proteinExistence type="inferred from homology"/>
<comment type="similarity">
    <text evidence="6">Belongs to the TVP38/TMEM64 family.</text>
</comment>
<keyword evidence="2 6" id="KW-1003">Cell membrane</keyword>